<dbReference type="InterPro" id="IPR039269">
    <property type="entry name" value="ANKFN1"/>
</dbReference>
<reference evidence="2 3" key="1">
    <citation type="submission" date="2018-11" db="EMBL/GenBank/DDBJ databases">
        <authorList>
            <consortium name="Pathogen Informatics"/>
        </authorList>
    </citation>
    <scope>NUCLEOTIDE SEQUENCE [LARGE SCALE GENOMIC DNA]</scope>
</reference>
<dbReference type="OrthoDB" id="2428204at2759"/>
<dbReference type="InterPro" id="IPR000159">
    <property type="entry name" value="RA_dom"/>
</dbReference>
<organism evidence="2 3">
    <name type="scientific">Anisakis simplex</name>
    <name type="common">Herring worm</name>
    <dbReference type="NCBI Taxonomy" id="6269"/>
    <lineage>
        <taxon>Eukaryota</taxon>
        <taxon>Metazoa</taxon>
        <taxon>Ecdysozoa</taxon>
        <taxon>Nematoda</taxon>
        <taxon>Chromadorea</taxon>
        <taxon>Rhabditida</taxon>
        <taxon>Spirurina</taxon>
        <taxon>Ascaridomorpha</taxon>
        <taxon>Ascaridoidea</taxon>
        <taxon>Anisakidae</taxon>
        <taxon>Anisakis</taxon>
        <taxon>Anisakis simplex complex</taxon>
    </lineage>
</organism>
<dbReference type="Gene3D" id="2.60.40.10">
    <property type="entry name" value="Immunoglobulins"/>
    <property type="match status" value="1"/>
</dbReference>
<accession>A0A3P6Q5C4</accession>
<evidence type="ECO:0000313" key="2">
    <source>
        <dbReference type="EMBL" id="VDK46806.1"/>
    </source>
</evidence>
<dbReference type="PROSITE" id="PS50200">
    <property type="entry name" value="RA"/>
    <property type="match status" value="1"/>
</dbReference>
<evidence type="ECO:0000313" key="3">
    <source>
        <dbReference type="Proteomes" id="UP000267096"/>
    </source>
</evidence>
<dbReference type="EMBL" id="UYRR01031150">
    <property type="protein sequence ID" value="VDK46806.1"/>
    <property type="molecule type" value="Genomic_DNA"/>
</dbReference>
<dbReference type="PANTHER" id="PTHR21437:SF1">
    <property type="entry name" value="WIDE AWAKE"/>
    <property type="match status" value="1"/>
</dbReference>
<dbReference type="CDD" id="cd00063">
    <property type="entry name" value="FN3"/>
    <property type="match status" value="1"/>
</dbReference>
<sequence length="757" mass="85693">MLTTIMLRMSTTTIVERGSCSAYRHSALKWLSRSAKHGFNFTAALTVAFADIFDAIMIVENDDVETLQRAVINDGLDVKSRITTGHLGVCGSEMLLNKIETLQKRTLREAKHSENSGLTSKEKSRQIKHLEKQLLQLRRMKSVVKNCVLLCPFTDVYATVTSSDTITVEWKKPRPHIDFEMLIAVKGILAKVLSLSKISFTRISVEWSLSDKFTHVEGEMIEKDLRNNRTQISGLRKGLRYSIRVSPGNIRGFGSPCIATPRLTLLSGWDDVIDNSKPDDSVNGINGLLQDEDMYWAMKLSLCWDELQHFNECSLSNSSNASFRNNFVDAVTHMQNAIGVKEIGRIHFRVHHETISCAEQSTIFLVTVRFVDNCHSIQILFSTVLAFFFRKNGHVTKEEWDWLRLLDIKSSNKPSPTQLDFESNIIAAATVLLRDLNIASDLIPLQRIYRFQVFELNFGVSFILMLPQSEEVCSAPSHSWEVIKNHYQEREYLSVPLPVFEMFHLSTYSLNLIATYCRLSVFLEHFITVVQYKQRNCLLQGDTKVLGQLLQTLFEFQRRLENVWKSARWIGRIASTARDKQSKCALPLSNLLHALNTRQHRYDSTDENNYENEQVECFTSHNNEAGTYIVFSVQNLFEANGTSSSNTSDAEARNATSIVPSARYFAGVDKAATISTDVIRIYTAYECGFSKGTSIRVQIASTTTSREVVALIISKFAKAASSVNIDEQTAAEGEVECDEYCLSAVVGSRERRLRDDF</sequence>
<feature type="non-terminal residue" evidence="2">
    <location>
        <position position="757"/>
    </location>
</feature>
<gene>
    <name evidence="2" type="ORF">ASIM_LOCUS12199</name>
</gene>
<dbReference type="PANTHER" id="PTHR21437">
    <property type="entry name" value="WIDE AWAKE"/>
    <property type="match status" value="1"/>
</dbReference>
<evidence type="ECO:0000259" key="1">
    <source>
        <dbReference type="PROSITE" id="PS50200"/>
    </source>
</evidence>
<dbReference type="InterPro" id="IPR013783">
    <property type="entry name" value="Ig-like_fold"/>
</dbReference>
<keyword evidence="3" id="KW-1185">Reference proteome</keyword>
<feature type="domain" description="Ras-associating" evidence="1">
    <location>
        <begin position="675"/>
        <end position="757"/>
    </location>
</feature>
<dbReference type="Proteomes" id="UP000267096">
    <property type="component" value="Unassembled WGS sequence"/>
</dbReference>
<proteinExistence type="predicted"/>
<protein>
    <recommendedName>
        <fullName evidence="1">Ras-associating domain-containing protein</fullName>
    </recommendedName>
</protein>
<dbReference type="GO" id="GO:0007165">
    <property type="term" value="P:signal transduction"/>
    <property type="evidence" value="ECO:0007669"/>
    <property type="project" value="InterPro"/>
</dbReference>
<dbReference type="InterPro" id="IPR003961">
    <property type="entry name" value="FN3_dom"/>
</dbReference>
<dbReference type="AlphaFoldDB" id="A0A3P6Q5C4"/>
<name>A0A3P6Q5C4_ANISI</name>